<proteinExistence type="predicted"/>
<sequence length="123" mass="13483">MLIVVSPNIYASGLTCSSAAAKTALPTKRTTCRDAVRIGLRLSPERNLGSGLEFEADGRRMKSKSRGTEIGITGLRIQRPLLNQPTSNCAHVAAAADRDIENSRFSRRFAFKMMMSAELLRAR</sequence>
<organism evidence="1 2">
    <name type="scientific">Eumeta variegata</name>
    <name type="common">Bagworm moth</name>
    <name type="synonym">Eumeta japonica</name>
    <dbReference type="NCBI Taxonomy" id="151549"/>
    <lineage>
        <taxon>Eukaryota</taxon>
        <taxon>Metazoa</taxon>
        <taxon>Ecdysozoa</taxon>
        <taxon>Arthropoda</taxon>
        <taxon>Hexapoda</taxon>
        <taxon>Insecta</taxon>
        <taxon>Pterygota</taxon>
        <taxon>Neoptera</taxon>
        <taxon>Endopterygota</taxon>
        <taxon>Lepidoptera</taxon>
        <taxon>Glossata</taxon>
        <taxon>Ditrysia</taxon>
        <taxon>Tineoidea</taxon>
        <taxon>Psychidae</taxon>
        <taxon>Oiketicinae</taxon>
        <taxon>Eumeta</taxon>
    </lineage>
</organism>
<keyword evidence="2" id="KW-1185">Reference proteome</keyword>
<gene>
    <name evidence="1" type="ORF">EVAR_23909_1</name>
</gene>
<comment type="caution">
    <text evidence="1">The sequence shown here is derived from an EMBL/GenBank/DDBJ whole genome shotgun (WGS) entry which is preliminary data.</text>
</comment>
<reference evidence="1 2" key="1">
    <citation type="journal article" date="2019" name="Commun. Biol.">
        <title>The bagworm genome reveals a unique fibroin gene that provides high tensile strength.</title>
        <authorList>
            <person name="Kono N."/>
            <person name="Nakamura H."/>
            <person name="Ohtoshi R."/>
            <person name="Tomita M."/>
            <person name="Numata K."/>
            <person name="Arakawa K."/>
        </authorList>
    </citation>
    <scope>NUCLEOTIDE SEQUENCE [LARGE SCALE GENOMIC DNA]</scope>
</reference>
<evidence type="ECO:0000313" key="1">
    <source>
        <dbReference type="EMBL" id="GBP32500.1"/>
    </source>
</evidence>
<evidence type="ECO:0000313" key="2">
    <source>
        <dbReference type="Proteomes" id="UP000299102"/>
    </source>
</evidence>
<dbReference type="Proteomes" id="UP000299102">
    <property type="component" value="Unassembled WGS sequence"/>
</dbReference>
<accession>A0A4C1V1U0</accession>
<name>A0A4C1V1U0_EUMVA</name>
<protein>
    <submittedName>
        <fullName evidence="1">Uncharacterized protein</fullName>
    </submittedName>
</protein>
<dbReference type="AlphaFoldDB" id="A0A4C1V1U0"/>
<dbReference type="EMBL" id="BGZK01000261">
    <property type="protein sequence ID" value="GBP32500.1"/>
    <property type="molecule type" value="Genomic_DNA"/>
</dbReference>